<organism evidence="1 2">
    <name type="scientific">Pleurodeles waltl</name>
    <name type="common">Iberian ribbed newt</name>
    <dbReference type="NCBI Taxonomy" id="8319"/>
    <lineage>
        <taxon>Eukaryota</taxon>
        <taxon>Metazoa</taxon>
        <taxon>Chordata</taxon>
        <taxon>Craniata</taxon>
        <taxon>Vertebrata</taxon>
        <taxon>Euteleostomi</taxon>
        <taxon>Amphibia</taxon>
        <taxon>Batrachia</taxon>
        <taxon>Caudata</taxon>
        <taxon>Salamandroidea</taxon>
        <taxon>Salamandridae</taxon>
        <taxon>Pleurodelinae</taxon>
        <taxon>Pleurodeles</taxon>
    </lineage>
</organism>
<evidence type="ECO:0000313" key="2">
    <source>
        <dbReference type="Proteomes" id="UP001066276"/>
    </source>
</evidence>
<gene>
    <name evidence="1" type="ORF">NDU88_007316</name>
</gene>
<reference evidence="1" key="1">
    <citation type="journal article" date="2022" name="bioRxiv">
        <title>Sequencing and chromosome-scale assembly of the giantPleurodeles waltlgenome.</title>
        <authorList>
            <person name="Brown T."/>
            <person name="Elewa A."/>
            <person name="Iarovenko S."/>
            <person name="Subramanian E."/>
            <person name="Araus A.J."/>
            <person name="Petzold A."/>
            <person name="Susuki M."/>
            <person name="Suzuki K.-i.T."/>
            <person name="Hayashi T."/>
            <person name="Toyoda A."/>
            <person name="Oliveira C."/>
            <person name="Osipova E."/>
            <person name="Leigh N.D."/>
            <person name="Simon A."/>
            <person name="Yun M.H."/>
        </authorList>
    </citation>
    <scope>NUCLEOTIDE SEQUENCE</scope>
    <source>
        <strain evidence="1">20211129_DDA</strain>
        <tissue evidence="1">Liver</tissue>
    </source>
</reference>
<sequence length="84" mass="9860">MFIRFLRQPDSEHDLLRVSRDTRSEFLPLLDTASKGEESRVTSQARELAHWLQRKKCLFEHSLGLEGQEGFARIPTFILEDEED</sequence>
<dbReference type="EMBL" id="JANPWB010000011">
    <property type="protein sequence ID" value="KAJ1128944.1"/>
    <property type="molecule type" value="Genomic_DNA"/>
</dbReference>
<dbReference type="AlphaFoldDB" id="A0AAV7PPV3"/>
<protein>
    <submittedName>
        <fullName evidence="1">Uncharacterized protein</fullName>
    </submittedName>
</protein>
<evidence type="ECO:0000313" key="1">
    <source>
        <dbReference type="EMBL" id="KAJ1128944.1"/>
    </source>
</evidence>
<proteinExistence type="predicted"/>
<dbReference type="Proteomes" id="UP001066276">
    <property type="component" value="Chromosome 7"/>
</dbReference>
<keyword evidence="2" id="KW-1185">Reference proteome</keyword>
<comment type="caution">
    <text evidence="1">The sequence shown here is derived from an EMBL/GenBank/DDBJ whole genome shotgun (WGS) entry which is preliminary data.</text>
</comment>
<name>A0AAV7PPV3_PLEWA</name>
<accession>A0AAV7PPV3</accession>